<dbReference type="Gene3D" id="1.10.287.1120">
    <property type="entry name" value="Bipartite methylase S protein"/>
    <property type="match status" value="1"/>
</dbReference>
<dbReference type="InterPro" id="IPR000055">
    <property type="entry name" value="Restrct_endonuc_typeI_TRD"/>
</dbReference>
<dbReference type="PANTHER" id="PTHR30408">
    <property type="entry name" value="TYPE-1 RESTRICTION ENZYME ECOKI SPECIFICITY PROTEIN"/>
    <property type="match status" value="1"/>
</dbReference>
<protein>
    <submittedName>
        <fullName evidence="5">Restriction modification system DNA specificity subunit</fullName>
    </submittedName>
</protein>
<name>A0A1Z5HTV8_9FIRM</name>
<dbReference type="Pfam" id="PF01420">
    <property type="entry name" value="Methylase_S"/>
    <property type="match status" value="2"/>
</dbReference>
<keyword evidence="2" id="KW-0680">Restriction system</keyword>
<dbReference type="RefSeq" id="WP_088554046.1">
    <property type="nucleotide sequence ID" value="NZ_BDGJ01000100.1"/>
</dbReference>
<feature type="domain" description="Type I restriction modification DNA specificity" evidence="4">
    <location>
        <begin position="214"/>
        <end position="394"/>
    </location>
</feature>
<dbReference type="InterPro" id="IPR052021">
    <property type="entry name" value="Type-I_RS_S_subunit"/>
</dbReference>
<evidence type="ECO:0000256" key="1">
    <source>
        <dbReference type="ARBA" id="ARBA00010923"/>
    </source>
</evidence>
<comment type="similarity">
    <text evidence="1">Belongs to the type-I restriction system S methylase family.</text>
</comment>
<dbReference type="CDD" id="cd17260">
    <property type="entry name" value="RMtype1_S_EcoEI-TRD1-CR1_like"/>
    <property type="match status" value="1"/>
</dbReference>
<dbReference type="Gene3D" id="3.90.220.20">
    <property type="entry name" value="DNA methylase specificity domains"/>
    <property type="match status" value="2"/>
</dbReference>
<evidence type="ECO:0000313" key="6">
    <source>
        <dbReference type="Proteomes" id="UP000197032"/>
    </source>
</evidence>
<evidence type="ECO:0000259" key="4">
    <source>
        <dbReference type="Pfam" id="PF01420"/>
    </source>
</evidence>
<dbReference type="GO" id="GO:0009307">
    <property type="term" value="P:DNA restriction-modification system"/>
    <property type="evidence" value="ECO:0007669"/>
    <property type="project" value="UniProtKB-KW"/>
</dbReference>
<evidence type="ECO:0000313" key="5">
    <source>
        <dbReference type="EMBL" id="GAW92771.1"/>
    </source>
</evidence>
<keyword evidence="6" id="KW-1185">Reference proteome</keyword>
<dbReference type="SUPFAM" id="SSF116734">
    <property type="entry name" value="DNA methylase specificity domain"/>
    <property type="match status" value="2"/>
</dbReference>
<keyword evidence="3" id="KW-0238">DNA-binding</keyword>
<gene>
    <name evidence="5" type="ORF">KKC1_19210</name>
</gene>
<sequence length="419" mass="47663">MLEMANDISNGSNISNGSKMTELGPLPEDWDVVKLEEIAEVKYGKAKPKETGNIPVVGSGGIYALTSQALVDFPSLVVGRKGTAGRVWLLESPFWPSDTTFYLAWKDSSVDYRFVYYCFQVNTLSGEHAKTTLPSLQKRDLENYVLPFPPLSEQRAIAYVLSTIQRAIEATERVIAATRELKKSLMHYLFTYGPVPLEEAERVPLKETEIGTIPEHWEVVRLGKVFEFSRKPRSLDINKCHQIPFISMEYIPDEEVYLSKYDLKVREEIKSGTFFFNGDLLIAKITPSFENGKQCIVKNLPTDFGYATTEVWPIHGTNEAEILCLFYYLKKDDIRADIASKMEGSTGRQRVPKNVLENLMIPYPPLSEQREIARILQSVDRKIETEKKRQKALKALFKTMLDLLMTGKVRVKDLEVASQ</sequence>
<dbReference type="AlphaFoldDB" id="A0A1Z5HTV8"/>
<organism evidence="5 6">
    <name type="scientific">Calderihabitans maritimus</name>
    <dbReference type="NCBI Taxonomy" id="1246530"/>
    <lineage>
        <taxon>Bacteria</taxon>
        <taxon>Bacillati</taxon>
        <taxon>Bacillota</taxon>
        <taxon>Clostridia</taxon>
        <taxon>Neomoorellales</taxon>
        <taxon>Calderihabitantaceae</taxon>
        <taxon>Calderihabitans</taxon>
    </lineage>
</organism>
<dbReference type="PANTHER" id="PTHR30408:SF13">
    <property type="entry name" value="TYPE I RESTRICTION ENZYME HINDI SPECIFICITY SUBUNIT"/>
    <property type="match status" value="1"/>
</dbReference>
<dbReference type="OrthoDB" id="9811611at2"/>
<proteinExistence type="inferred from homology"/>
<dbReference type="EMBL" id="BDGJ01000100">
    <property type="protein sequence ID" value="GAW92771.1"/>
    <property type="molecule type" value="Genomic_DNA"/>
</dbReference>
<accession>A0A1Z5HTV8</accession>
<evidence type="ECO:0000256" key="3">
    <source>
        <dbReference type="ARBA" id="ARBA00023125"/>
    </source>
</evidence>
<comment type="caution">
    <text evidence="5">The sequence shown here is derived from an EMBL/GenBank/DDBJ whole genome shotgun (WGS) entry which is preliminary data.</text>
</comment>
<dbReference type="InterPro" id="IPR044946">
    <property type="entry name" value="Restrct_endonuc_typeI_TRD_sf"/>
</dbReference>
<evidence type="ECO:0000256" key="2">
    <source>
        <dbReference type="ARBA" id="ARBA00022747"/>
    </source>
</evidence>
<dbReference type="Proteomes" id="UP000197032">
    <property type="component" value="Unassembled WGS sequence"/>
</dbReference>
<feature type="domain" description="Type I restriction modification DNA specificity" evidence="4">
    <location>
        <begin position="27"/>
        <end position="173"/>
    </location>
</feature>
<dbReference type="GO" id="GO:0003677">
    <property type="term" value="F:DNA binding"/>
    <property type="evidence" value="ECO:0007669"/>
    <property type="project" value="UniProtKB-KW"/>
</dbReference>
<reference evidence="6" key="1">
    <citation type="journal article" date="2017" name="Appl. Environ. Microbiol.">
        <title>Genomic analysis of Calderihabitans maritimus KKC1, a thermophilic hydrogenogenic carboxydotrophic bacterium isolated from marine sediment.</title>
        <authorList>
            <person name="Omae K."/>
            <person name="Yoneda Y."/>
            <person name="Fukuyama Y."/>
            <person name="Yoshida T."/>
            <person name="Sako Y."/>
        </authorList>
    </citation>
    <scope>NUCLEOTIDE SEQUENCE [LARGE SCALE GENOMIC DNA]</scope>
    <source>
        <strain evidence="6">KKC1</strain>
    </source>
</reference>